<dbReference type="OMA" id="SKIHYER"/>
<dbReference type="EMBL" id="CM001888">
    <property type="protein sequence ID" value="EOY19013.1"/>
    <property type="molecule type" value="Genomic_DNA"/>
</dbReference>
<evidence type="ECO:0000313" key="1">
    <source>
        <dbReference type="EMBL" id="EOY19013.1"/>
    </source>
</evidence>
<dbReference type="AlphaFoldDB" id="A0A061FQ23"/>
<organism evidence="1 2">
    <name type="scientific">Theobroma cacao</name>
    <name type="common">Cacao</name>
    <name type="synonym">Cocoa</name>
    <dbReference type="NCBI Taxonomy" id="3641"/>
    <lineage>
        <taxon>Eukaryota</taxon>
        <taxon>Viridiplantae</taxon>
        <taxon>Streptophyta</taxon>
        <taxon>Embryophyta</taxon>
        <taxon>Tracheophyta</taxon>
        <taxon>Spermatophyta</taxon>
        <taxon>Magnoliopsida</taxon>
        <taxon>eudicotyledons</taxon>
        <taxon>Gunneridae</taxon>
        <taxon>Pentapetalae</taxon>
        <taxon>rosids</taxon>
        <taxon>malvids</taxon>
        <taxon>Malvales</taxon>
        <taxon>Malvaceae</taxon>
        <taxon>Byttnerioideae</taxon>
        <taxon>Theobroma</taxon>
    </lineage>
</organism>
<accession>A0A061FQ23</accession>
<dbReference type="Gramene" id="EOY19013">
    <property type="protein sequence ID" value="EOY19013"/>
    <property type="gene ID" value="TCM_043612"/>
</dbReference>
<proteinExistence type="predicted"/>
<dbReference type="Proteomes" id="UP000026915">
    <property type="component" value="Chromosome 10"/>
</dbReference>
<reference evidence="1 2" key="1">
    <citation type="journal article" date="2013" name="Genome Biol.">
        <title>The genome sequence of the most widely cultivated cacao type and its use to identify candidate genes regulating pod color.</title>
        <authorList>
            <person name="Motamayor J.C."/>
            <person name="Mockaitis K."/>
            <person name="Schmutz J."/>
            <person name="Haiminen N."/>
            <person name="Iii D.L."/>
            <person name="Cornejo O."/>
            <person name="Findley S.D."/>
            <person name="Zheng P."/>
            <person name="Utro F."/>
            <person name="Royaert S."/>
            <person name="Saski C."/>
            <person name="Jenkins J."/>
            <person name="Podicheti R."/>
            <person name="Zhao M."/>
            <person name="Scheffler B.E."/>
            <person name="Stack J.C."/>
            <person name="Feltus F.A."/>
            <person name="Mustiga G.M."/>
            <person name="Amores F."/>
            <person name="Phillips W."/>
            <person name="Marelli J.P."/>
            <person name="May G.D."/>
            <person name="Shapiro H."/>
            <person name="Ma J."/>
            <person name="Bustamante C.D."/>
            <person name="Schnell R.J."/>
            <person name="Main D."/>
            <person name="Gilbert D."/>
            <person name="Parida L."/>
            <person name="Kuhn D.N."/>
        </authorList>
    </citation>
    <scope>NUCLEOTIDE SEQUENCE [LARGE SCALE GENOMIC DNA]</scope>
    <source>
        <strain evidence="2">cv. Matina 1-6</strain>
    </source>
</reference>
<keyword evidence="2" id="KW-1185">Reference proteome</keyword>
<evidence type="ECO:0008006" key="3">
    <source>
        <dbReference type="Google" id="ProtNLM"/>
    </source>
</evidence>
<dbReference type="InParanoid" id="A0A061FQ23"/>
<name>A0A061FQ23_THECC</name>
<gene>
    <name evidence="1" type="ORF">TCM_043612</name>
</gene>
<evidence type="ECO:0000313" key="2">
    <source>
        <dbReference type="Proteomes" id="UP000026915"/>
    </source>
</evidence>
<dbReference type="STRING" id="3641.A0A061FQ23"/>
<sequence length="304" mass="34709">MPRTHILSKIHYERGEDHFWEEVRARQVDQHPSEPVGYDWNRLYSEAPSHKRSGIRGLSILRFERGEFPLSTTKLGSNFQFIHGWEEWVNKLLKNPTYVKLPSSVGILDVVAQFSSGIGVSNKKFNAKGIEISVLEYPDQKHDLVALIIFWLARHILPGCPDDDVPMGKSLSKTSKVARFSSGIGVSNRKFNAKGIEIALLEYPDHKHDLVALIIFWLARHILPGCPDDGSIYKRLDLYQLKIVESAGRYKVLTNVDAFFIQMCLWERFGTCTPVPNACLFASVSMNSPLSRNNYRAWAWHDQL</sequence>
<dbReference type="HOGENOM" id="CLU_916475_0_0_1"/>
<protein>
    <recommendedName>
        <fullName evidence="3">Aminotransferase-like plant mobile domain-containing protein</fullName>
    </recommendedName>
</protein>